<dbReference type="Pfam" id="PF13614">
    <property type="entry name" value="AAA_31"/>
    <property type="match status" value="1"/>
</dbReference>
<evidence type="ECO:0000313" key="2">
    <source>
        <dbReference type="EMBL" id="MBS5589191.1"/>
    </source>
</evidence>
<dbReference type="EMBL" id="JAGZCC010000099">
    <property type="protein sequence ID" value="MBS5589191.1"/>
    <property type="molecule type" value="Genomic_DNA"/>
</dbReference>
<gene>
    <name evidence="2" type="ORF">KHX14_10395</name>
</gene>
<name>A0A943EJL4_9FIRM</name>
<evidence type="ECO:0000313" key="3">
    <source>
        <dbReference type="Proteomes" id="UP000751224"/>
    </source>
</evidence>
<dbReference type="Gene3D" id="3.40.50.300">
    <property type="entry name" value="P-loop containing nucleotide triphosphate hydrolases"/>
    <property type="match status" value="1"/>
</dbReference>
<organism evidence="2 3">
    <name type="scientific">Thomasclavelia spiroformis</name>
    <dbReference type="NCBI Taxonomy" id="29348"/>
    <lineage>
        <taxon>Bacteria</taxon>
        <taxon>Bacillati</taxon>
        <taxon>Bacillota</taxon>
        <taxon>Erysipelotrichia</taxon>
        <taxon>Erysipelotrichales</taxon>
        <taxon>Coprobacillaceae</taxon>
        <taxon>Thomasclavelia</taxon>
    </lineage>
</organism>
<reference evidence="2" key="1">
    <citation type="submission" date="2021-02" db="EMBL/GenBank/DDBJ databases">
        <title>Infant gut strain persistence is associated with maternal origin, phylogeny, and functional potential including surface adhesion and iron acquisition.</title>
        <authorList>
            <person name="Lou Y.C."/>
        </authorList>
    </citation>
    <scope>NUCLEOTIDE SEQUENCE</scope>
    <source>
        <strain evidence="2">L3_108_000G1_dasL3_108_000G1_metabat.metabat.11</strain>
    </source>
</reference>
<dbReference type="RefSeq" id="WP_303888257.1">
    <property type="nucleotide sequence ID" value="NZ_JAGZCC010000099.1"/>
</dbReference>
<accession>A0A943EJL4</accession>
<dbReference type="InterPro" id="IPR027417">
    <property type="entry name" value="P-loop_NTPase"/>
</dbReference>
<feature type="domain" description="AAA" evidence="1">
    <location>
        <begin position="3"/>
        <end position="57"/>
    </location>
</feature>
<protein>
    <submittedName>
        <fullName evidence="2">AAA family ATPase</fullName>
    </submittedName>
</protein>
<sequence length="63" mass="7134">MGEVITIVNKTVVIGKIMTSVSLSACLIKNDRRVLLIDLDLQRHLTKAFGYRNMNVACYCINY</sequence>
<dbReference type="SUPFAM" id="SSF52540">
    <property type="entry name" value="P-loop containing nucleoside triphosphate hydrolases"/>
    <property type="match status" value="1"/>
</dbReference>
<evidence type="ECO:0000259" key="1">
    <source>
        <dbReference type="Pfam" id="PF13614"/>
    </source>
</evidence>
<comment type="caution">
    <text evidence="2">The sequence shown here is derived from an EMBL/GenBank/DDBJ whole genome shotgun (WGS) entry which is preliminary data.</text>
</comment>
<dbReference type="InterPro" id="IPR025669">
    <property type="entry name" value="AAA_dom"/>
</dbReference>
<proteinExistence type="predicted"/>
<dbReference type="AlphaFoldDB" id="A0A943EJL4"/>
<dbReference type="Proteomes" id="UP000751224">
    <property type="component" value="Unassembled WGS sequence"/>
</dbReference>